<evidence type="ECO:0000313" key="3">
    <source>
        <dbReference type="Proteomes" id="UP000319094"/>
    </source>
</evidence>
<reference evidence="2 3" key="1">
    <citation type="submission" date="2019-06" db="EMBL/GenBank/DDBJ databases">
        <title>Sequencing the genomes of 1000 actinobacteria strains.</title>
        <authorList>
            <person name="Klenk H.-P."/>
        </authorList>
    </citation>
    <scope>NUCLEOTIDE SEQUENCE [LARGE SCALE GENOMIC DNA]</scope>
    <source>
        <strain evidence="2 3">DSM 8803</strain>
    </source>
</reference>
<dbReference type="PANTHER" id="PTHR33169:SF14">
    <property type="entry name" value="TRANSCRIPTIONAL REGULATOR RV3488"/>
    <property type="match status" value="1"/>
</dbReference>
<sequence>MESQAERIATNLRKGVLEYCVLALLSGRDMYGLELAGALMDRGLSASEGSLYPLLARMREAGAVETRWEQPEDTGGTRPRRYYAITARGRELLAVFATVWGGIAGEVESLIAAAQPPGQVADHQPGTDTKETS</sequence>
<dbReference type="OrthoDB" id="122286at2"/>
<keyword evidence="3" id="KW-1185">Reference proteome</keyword>
<dbReference type="SUPFAM" id="SSF46785">
    <property type="entry name" value="Winged helix' DNA-binding domain"/>
    <property type="match status" value="1"/>
</dbReference>
<accession>A0A542XXV8</accession>
<dbReference type="AlphaFoldDB" id="A0A542XXV8"/>
<proteinExistence type="predicted"/>
<evidence type="ECO:0000313" key="2">
    <source>
        <dbReference type="EMBL" id="TQL40664.1"/>
    </source>
</evidence>
<dbReference type="Gene3D" id="1.10.10.10">
    <property type="entry name" value="Winged helix-like DNA-binding domain superfamily/Winged helix DNA-binding domain"/>
    <property type="match status" value="1"/>
</dbReference>
<dbReference type="EMBL" id="VFON01000002">
    <property type="protein sequence ID" value="TQL40664.1"/>
    <property type="molecule type" value="Genomic_DNA"/>
</dbReference>
<name>A0A542XXV8_9MICO</name>
<protein>
    <submittedName>
        <fullName evidence="2">PadR family transcriptional regulator</fullName>
    </submittedName>
</protein>
<dbReference type="Pfam" id="PF03551">
    <property type="entry name" value="PadR"/>
    <property type="match status" value="1"/>
</dbReference>
<dbReference type="RefSeq" id="WP_141888697.1">
    <property type="nucleotide sequence ID" value="NZ_BAAAUY010000023.1"/>
</dbReference>
<dbReference type="PANTHER" id="PTHR33169">
    <property type="entry name" value="PADR-FAMILY TRANSCRIPTIONAL REGULATOR"/>
    <property type="match status" value="1"/>
</dbReference>
<evidence type="ECO:0000259" key="1">
    <source>
        <dbReference type="Pfam" id="PF03551"/>
    </source>
</evidence>
<dbReference type="Proteomes" id="UP000319094">
    <property type="component" value="Unassembled WGS sequence"/>
</dbReference>
<dbReference type="InterPro" id="IPR036390">
    <property type="entry name" value="WH_DNA-bd_sf"/>
</dbReference>
<gene>
    <name evidence="2" type="ORF">FB468_3185</name>
</gene>
<dbReference type="InterPro" id="IPR052509">
    <property type="entry name" value="Metal_resp_DNA-bind_regulator"/>
</dbReference>
<dbReference type="InterPro" id="IPR036388">
    <property type="entry name" value="WH-like_DNA-bd_sf"/>
</dbReference>
<dbReference type="InterPro" id="IPR005149">
    <property type="entry name" value="Tscrpt_reg_PadR_N"/>
</dbReference>
<comment type="caution">
    <text evidence="2">The sequence shown here is derived from an EMBL/GenBank/DDBJ whole genome shotgun (WGS) entry which is preliminary data.</text>
</comment>
<feature type="domain" description="Transcription regulator PadR N-terminal" evidence="1">
    <location>
        <begin position="21"/>
        <end position="94"/>
    </location>
</feature>
<organism evidence="2 3">
    <name type="scientific">Leucobacter komagatae</name>
    <dbReference type="NCBI Taxonomy" id="55969"/>
    <lineage>
        <taxon>Bacteria</taxon>
        <taxon>Bacillati</taxon>
        <taxon>Actinomycetota</taxon>
        <taxon>Actinomycetes</taxon>
        <taxon>Micrococcales</taxon>
        <taxon>Microbacteriaceae</taxon>
        <taxon>Leucobacter</taxon>
    </lineage>
</organism>